<dbReference type="Proteomes" id="UP001348817">
    <property type="component" value="Plasmid pFA4"/>
</dbReference>
<keyword evidence="4" id="KW-0106">Calcium</keyword>
<dbReference type="CDD" id="cd16143">
    <property type="entry name" value="ARS_like"/>
    <property type="match status" value="1"/>
</dbReference>
<dbReference type="PANTHER" id="PTHR42693">
    <property type="entry name" value="ARYLSULFATASE FAMILY MEMBER"/>
    <property type="match status" value="1"/>
</dbReference>
<dbReference type="KEGG" id="fax:FUAX_48420"/>
<evidence type="ECO:0000313" key="6">
    <source>
        <dbReference type="EMBL" id="BDD12410.1"/>
    </source>
</evidence>
<organism evidence="6 7">
    <name type="scientific">Fulvitalea axinellae</name>
    <dbReference type="NCBI Taxonomy" id="1182444"/>
    <lineage>
        <taxon>Bacteria</taxon>
        <taxon>Pseudomonadati</taxon>
        <taxon>Bacteroidota</taxon>
        <taxon>Cytophagia</taxon>
        <taxon>Cytophagales</taxon>
        <taxon>Persicobacteraceae</taxon>
        <taxon>Fulvitalea</taxon>
    </lineage>
</organism>
<dbReference type="GO" id="GO:0004065">
    <property type="term" value="F:arylsulfatase activity"/>
    <property type="evidence" value="ECO:0007669"/>
    <property type="project" value="TreeGrafter"/>
</dbReference>
<evidence type="ECO:0000256" key="1">
    <source>
        <dbReference type="ARBA" id="ARBA00008779"/>
    </source>
</evidence>
<proteinExistence type="inferred from homology"/>
<dbReference type="InterPro" id="IPR017850">
    <property type="entry name" value="Alkaline_phosphatase_core_sf"/>
</dbReference>
<keyword evidence="6" id="KW-0614">Plasmid</keyword>
<name>A0AAU9CT32_9BACT</name>
<dbReference type="Pfam" id="PF00884">
    <property type="entry name" value="Sulfatase"/>
    <property type="match status" value="1"/>
</dbReference>
<protein>
    <submittedName>
        <fullName evidence="6">Arylsulfatase</fullName>
    </submittedName>
</protein>
<evidence type="ECO:0000256" key="3">
    <source>
        <dbReference type="ARBA" id="ARBA00022801"/>
    </source>
</evidence>
<sequence>MIKKTYFLACASAATLFFGSCGSKRKAKVEPERPNIVFILADDMGYGDIQALNSSSRIPTPNLNALSEGGATFTDAHTNSSVCTPTRYGVLTGRYCWRGRLKRGVINGYGKPVIEEGRETVASYLKTQGYKTGIVGKWHLGLEFDRQPEAKEGSANYGKPGAINYDKPLKRTPNDWGFDESYIISASLDFPPYIYIKDRLATELPTDKQEKLTAPTYMRAGEKAPSFNPEETLDHLLGKAQTFIKESAKGEKPFFLYFPITAPHKPVMPHKRFRGTTGLGHYADFVSQVDWTIGELNRTLKEAGVEDNTLVVYTSDNGSFMYSYDTAEQPVDNVADSSKLWFHPGSHRANHVFRGTKADIWEGGHRVPFLVRWPDKIKNGVIVDSTVCLTDLFATVVDITGGKLADNAGEDSFSFYSLLEEKQLEEARPPVIHHSIGGMFAIRDGKWKLVLGSGSGGRQKPRGKNFEKPYALYDMEADISERKNLIDVYPEVAERLEKKCLEIKEIGSKKKTLEAGI</sequence>
<reference evidence="6 7" key="1">
    <citation type="submission" date="2021-12" db="EMBL/GenBank/DDBJ databases">
        <title>Genome sequencing of bacteria with rrn-lacking chromosome and rrn-plasmid.</title>
        <authorList>
            <person name="Anda M."/>
            <person name="Iwasaki W."/>
        </authorList>
    </citation>
    <scope>NUCLEOTIDE SEQUENCE [LARGE SCALE GENOMIC DNA]</scope>
    <source>
        <strain evidence="6 7">DSM 100852</strain>
        <plasmid evidence="6 7">pFA4</plasmid>
    </source>
</reference>
<dbReference type="PROSITE" id="PS00149">
    <property type="entry name" value="SULFATASE_2"/>
    <property type="match status" value="1"/>
</dbReference>
<evidence type="ECO:0000256" key="2">
    <source>
        <dbReference type="ARBA" id="ARBA00022723"/>
    </source>
</evidence>
<evidence type="ECO:0000313" key="7">
    <source>
        <dbReference type="Proteomes" id="UP001348817"/>
    </source>
</evidence>
<accession>A0AAU9CT32</accession>
<dbReference type="PANTHER" id="PTHR42693:SF53">
    <property type="entry name" value="ENDO-4-O-SULFATASE"/>
    <property type="match status" value="1"/>
</dbReference>
<dbReference type="SUPFAM" id="SSF53649">
    <property type="entry name" value="Alkaline phosphatase-like"/>
    <property type="match status" value="1"/>
</dbReference>
<feature type="domain" description="Sulfatase N-terminal" evidence="5">
    <location>
        <begin position="34"/>
        <end position="401"/>
    </location>
</feature>
<gene>
    <name evidence="6" type="ORF">FUAX_48420</name>
</gene>
<dbReference type="InterPro" id="IPR050738">
    <property type="entry name" value="Sulfatase"/>
</dbReference>
<dbReference type="RefSeq" id="WP_338395549.1">
    <property type="nucleotide sequence ID" value="NZ_AP025318.1"/>
</dbReference>
<dbReference type="Gene3D" id="3.30.1120.10">
    <property type="match status" value="1"/>
</dbReference>
<keyword evidence="7" id="KW-1185">Reference proteome</keyword>
<evidence type="ECO:0000259" key="5">
    <source>
        <dbReference type="Pfam" id="PF00884"/>
    </source>
</evidence>
<dbReference type="PROSITE" id="PS00523">
    <property type="entry name" value="SULFATASE_1"/>
    <property type="match status" value="1"/>
</dbReference>
<evidence type="ECO:0000256" key="4">
    <source>
        <dbReference type="ARBA" id="ARBA00022837"/>
    </source>
</evidence>
<keyword evidence="2" id="KW-0479">Metal-binding</keyword>
<dbReference type="Gene3D" id="3.40.720.10">
    <property type="entry name" value="Alkaline Phosphatase, subunit A"/>
    <property type="match status" value="1"/>
</dbReference>
<dbReference type="EMBL" id="AP025318">
    <property type="protein sequence ID" value="BDD12410.1"/>
    <property type="molecule type" value="Genomic_DNA"/>
</dbReference>
<comment type="similarity">
    <text evidence="1">Belongs to the sulfatase family.</text>
</comment>
<keyword evidence="3" id="KW-0378">Hydrolase</keyword>
<dbReference type="InterPro" id="IPR024607">
    <property type="entry name" value="Sulfatase_CS"/>
</dbReference>
<dbReference type="InterPro" id="IPR000917">
    <property type="entry name" value="Sulfatase_N"/>
</dbReference>
<dbReference type="GO" id="GO:0046872">
    <property type="term" value="F:metal ion binding"/>
    <property type="evidence" value="ECO:0007669"/>
    <property type="project" value="UniProtKB-KW"/>
</dbReference>
<dbReference type="PROSITE" id="PS51257">
    <property type="entry name" value="PROKAR_LIPOPROTEIN"/>
    <property type="match status" value="1"/>
</dbReference>
<geneLocation type="plasmid" evidence="6 7">
    <name>pFA4</name>
</geneLocation>
<dbReference type="AlphaFoldDB" id="A0AAU9CT32"/>